<reference evidence="4" key="1">
    <citation type="journal article" date="2019" name="Int. J. Syst. Evol. Microbiol.">
        <title>The Global Catalogue of Microorganisms (GCM) 10K type strain sequencing project: providing services to taxonomists for standard genome sequencing and annotation.</title>
        <authorList>
            <consortium name="The Broad Institute Genomics Platform"/>
            <consortium name="The Broad Institute Genome Sequencing Center for Infectious Disease"/>
            <person name="Wu L."/>
            <person name="Ma J."/>
        </authorList>
    </citation>
    <scope>NUCLEOTIDE SEQUENCE [LARGE SCALE GENOMIC DNA]</scope>
    <source>
        <strain evidence="4">CCM 7480</strain>
    </source>
</reference>
<dbReference type="SMART" id="SM00880">
    <property type="entry name" value="CHAD"/>
    <property type="match status" value="1"/>
</dbReference>
<evidence type="ECO:0000313" key="4">
    <source>
        <dbReference type="Proteomes" id="UP001595665"/>
    </source>
</evidence>
<dbReference type="InterPro" id="IPR033469">
    <property type="entry name" value="CYTH-like_dom_sf"/>
</dbReference>
<accession>A0ABV7PTE7</accession>
<dbReference type="Gene3D" id="1.40.20.10">
    <property type="entry name" value="CHAD domain"/>
    <property type="match status" value="1"/>
</dbReference>
<dbReference type="InterPro" id="IPR039013">
    <property type="entry name" value="YgiF"/>
</dbReference>
<dbReference type="Pfam" id="PF01928">
    <property type="entry name" value="CYTH"/>
    <property type="match status" value="1"/>
</dbReference>
<organism evidence="3 4">
    <name type="scientific">Massilia haematophila</name>
    <dbReference type="NCBI Taxonomy" id="457923"/>
    <lineage>
        <taxon>Bacteria</taxon>
        <taxon>Pseudomonadati</taxon>
        <taxon>Pseudomonadota</taxon>
        <taxon>Betaproteobacteria</taxon>
        <taxon>Burkholderiales</taxon>
        <taxon>Oxalobacteraceae</taxon>
        <taxon>Telluria group</taxon>
        <taxon>Massilia</taxon>
    </lineage>
</organism>
<feature type="domain" description="CHAD" evidence="2">
    <location>
        <begin position="221"/>
        <end position="497"/>
    </location>
</feature>
<dbReference type="Gene3D" id="2.40.320.10">
    <property type="entry name" value="Hypothetical Protein Pfu-838710-001"/>
    <property type="match status" value="1"/>
</dbReference>
<dbReference type="InterPro" id="IPR007899">
    <property type="entry name" value="CHAD_dom"/>
</dbReference>
<dbReference type="PROSITE" id="PS51707">
    <property type="entry name" value="CYTH"/>
    <property type="match status" value="1"/>
</dbReference>
<keyword evidence="4" id="KW-1185">Reference proteome</keyword>
<dbReference type="RefSeq" id="WP_379738079.1">
    <property type="nucleotide sequence ID" value="NZ_JBHRVV010000002.1"/>
</dbReference>
<evidence type="ECO:0000313" key="3">
    <source>
        <dbReference type="EMBL" id="MFC3461470.1"/>
    </source>
</evidence>
<dbReference type="SMART" id="SM01118">
    <property type="entry name" value="CYTH"/>
    <property type="match status" value="1"/>
</dbReference>
<dbReference type="Proteomes" id="UP001595665">
    <property type="component" value="Unassembled WGS sequence"/>
</dbReference>
<dbReference type="EMBL" id="JBHRVV010000002">
    <property type="protein sequence ID" value="MFC3461470.1"/>
    <property type="molecule type" value="Genomic_DNA"/>
</dbReference>
<feature type="domain" description="CYTH" evidence="1">
    <location>
        <begin position="1"/>
        <end position="206"/>
    </location>
</feature>
<dbReference type="PROSITE" id="PS51708">
    <property type="entry name" value="CHAD"/>
    <property type="match status" value="1"/>
</dbReference>
<evidence type="ECO:0000259" key="2">
    <source>
        <dbReference type="PROSITE" id="PS51708"/>
    </source>
</evidence>
<protein>
    <submittedName>
        <fullName evidence="3">CHAD domain-containing protein</fullName>
    </submittedName>
</protein>
<evidence type="ECO:0000259" key="1">
    <source>
        <dbReference type="PROSITE" id="PS51707"/>
    </source>
</evidence>
<dbReference type="InterPro" id="IPR038186">
    <property type="entry name" value="CHAD_dom_sf"/>
</dbReference>
<dbReference type="Pfam" id="PF05235">
    <property type="entry name" value="CHAD"/>
    <property type="match status" value="1"/>
</dbReference>
<dbReference type="PANTHER" id="PTHR39569:SF1">
    <property type="entry name" value="INORGANIC TRIPHOSPHATASE"/>
    <property type="match status" value="1"/>
</dbReference>
<dbReference type="SUPFAM" id="SSF55154">
    <property type="entry name" value="CYTH-like phosphatases"/>
    <property type="match status" value="1"/>
</dbReference>
<dbReference type="CDD" id="cd07756">
    <property type="entry name" value="CYTH-like_Pase_CHAD"/>
    <property type="match status" value="1"/>
</dbReference>
<dbReference type="InterPro" id="IPR023577">
    <property type="entry name" value="CYTH_domain"/>
</dbReference>
<proteinExistence type="predicted"/>
<gene>
    <name evidence="3" type="ORF">ACFOPH_24990</name>
</gene>
<sequence length="502" mass="55416">METELKLQVPPAQLERIRQHPMLAQLAAAGAVEHQLVDTYYDTAAHDLWKQGLTLRVRESGGAWIQTVKTAAATSPGLHERGEWECALPDATPQPALLARQIKQEALSQALADAEAGQLLPIFRNLTRRTTWALRWPDGDEVECALDAGRIESGGSNTEIAELELEIKHGSSTHLFELALALHADIPLRMSNDSKAARGFAMLERPPTQPVKAQAVELGKHATLEDTFQLIGLNCLRQMEANVPGVLDQNVESLHQMRVGLRRLRALVDMFGELAPPPAEIAEGLDWLAGALGATRDWDVLADSTLEQVHGIDPAPLRLAARARADKLHKELLQTLHSSRFTQVLLSVNGWLHARQWRSDGKLPKRSSLAEPATKACLPLLRKAEKRLSRRIADFDGKEPEHRHRIRIAAKKARYGAEFFRDLLPAKEVKHYVAQLSELQDRLGLLNDFAVADHLLPELQKGNGEVARQAAYARGYLAATAEADNGELAAALKAVAKLRLPR</sequence>
<dbReference type="PANTHER" id="PTHR39569">
    <property type="entry name" value="INORGANIC TRIPHOSPHATASE"/>
    <property type="match status" value="1"/>
</dbReference>
<comment type="caution">
    <text evidence="3">The sequence shown here is derived from an EMBL/GenBank/DDBJ whole genome shotgun (WGS) entry which is preliminary data.</text>
</comment>
<name>A0ABV7PTE7_9BURK</name>